<feature type="domain" description="ASCH" evidence="1">
    <location>
        <begin position="5"/>
        <end position="99"/>
    </location>
</feature>
<gene>
    <name evidence="2" type="ORF">DFO60_4141</name>
</gene>
<dbReference type="SMART" id="SM01022">
    <property type="entry name" value="ASCH"/>
    <property type="match status" value="1"/>
</dbReference>
<evidence type="ECO:0000259" key="1">
    <source>
        <dbReference type="SMART" id="SM01022"/>
    </source>
</evidence>
<dbReference type="InterPro" id="IPR015947">
    <property type="entry name" value="PUA-like_sf"/>
</dbReference>
<name>A0A3D9EDM9_ECTOL</name>
<dbReference type="InterPro" id="IPR007374">
    <property type="entry name" value="ASCH_domain"/>
</dbReference>
<dbReference type="RefSeq" id="WP_115946766.1">
    <property type="nucleotide sequence ID" value="NZ_QRDL01000006.1"/>
</dbReference>
<dbReference type="EMBL" id="QRDL01000006">
    <property type="protein sequence ID" value="RED01299.1"/>
    <property type="molecule type" value="Genomic_DNA"/>
</dbReference>
<dbReference type="Pfam" id="PF04266">
    <property type="entry name" value="ASCH"/>
    <property type="match status" value="1"/>
</dbReference>
<evidence type="ECO:0000313" key="2">
    <source>
        <dbReference type="EMBL" id="RED01299.1"/>
    </source>
</evidence>
<protein>
    <submittedName>
        <fullName evidence="2">Putative transcriptional regulator</fullName>
    </submittedName>
</protein>
<organism evidence="2 3">
    <name type="scientific">Ectopseudomonas oleovorans</name>
    <name type="common">Pseudomonas oleovorans</name>
    <dbReference type="NCBI Taxonomy" id="301"/>
    <lineage>
        <taxon>Bacteria</taxon>
        <taxon>Pseudomonadati</taxon>
        <taxon>Pseudomonadota</taxon>
        <taxon>Gammaproteobacteria</taxon>
        <taxon>Pseudomonadales</taxon>
        <taxon>Pseudomonadaceae</taxon>
        <taxon>Ectopseudomonas</taxon>
    </lineage>
</organism>
<evidence type="ECO:0000313" key="3">
    <source>
        <dbReference type="Proteomes" id="UP000256988"/>
    </source>
</evidence>
<reference evidence="2 3" key="1">
    <citation type="submission" date="2018-07" db="EMBL/GenBank/DDBJ databases">
        <title>Genome sequencing of rice bacterial endophytes.</title>
        <authorList>
            <person name="Venturi V."/>
        </authorList>
    </citation>
    <scope>NUCLEOTIDE SEQUENCE [LARGE SCALE GENOMIC DNA]</scope>
    <source>
        <strain evidence="2 3">AG1002</strain>
    </source>
</reference>
<comment type="caution">
    <text evidence="2">The sequence shown here is derived from an EMBL/GenBank/DDBJ whole genome shotgun (WGS) entry which is preliminary data.</text>
</comment>
<dbReference type="Gene3D" id="2.30.130.30">
    <property type="entry name" value="Hypothetical protein"/>
    <property type="match status" value="1"/>
</dbReference>
<dbReference type="SUPFAM" id="SSF88697">
    <property type="entry name" value="PUA domain-like"/>
    <property type="match status" value="1"/>
</dbReference>
<sequence>MKVLLSIKPEYAEKILKGTKKFEFRKAIFKNPSVKTVVIYATLPVGKVVGEFDFDEVLSGNPDEIWLETKKHSGITKKFFKSYFDGRITAHAIAVREVRRYDSPLELNQVIPSGCAPQSFCYLSETAPQVSLSLAS</sequence>
<dbReference type="Proteomes" id="UP000256988">
    <property type="component" value="Unassembled WGS sequence"/>
</dbReference>
<accession>A0A3D9EDM9</accession>
<proteinExistence type="predicted"/>
<dbReference type="AlphaFoldDB" id="A0A3D9EDM9"/>